<feature type="region of interest" description="Disordered" evidence="1">
    <location>
        <begin position="1"/>
        <end position="35"/>
    </location>
</feature>
<comment type="caution">
    <text evidence="2">The sequence shown here is derived from an EMBL/GenBank/DDBJ whole genome shotgun (WGS) entry which is preliminary data.</text>
</comment>
<accession>A0AAV4DGC4</accession>
<dbReference type="EMBL" id="BLXT01007857">
    <property type="protein sequence ID" value="GFO43221.1"/>
    <property type="molecule type" value="Genomic_DNA"/>
</dbReference>
<feature type="compositionally biased region" description="Polar residues" evidence="1">
    <location>
        <begin position="25"/>
        <end position="35"/>
    </location>
</feature>
<evidence type="ECO:0000256" key="1">
    <source>
        <dbReference type="SAM" id="MobiDB-lite"/>
    </source>
</evidence>
<dbReference type="Proteomes" id="UP000735302">
    <property type="component" value="Unassembled WGS sequence"/>
</dbReference>
<proteinExistence type="predicted"/>
<protein>
    <recommendedName>
        <fullName evidence="4">Apple domain-containing protein</fullName>
    </recommendedName>
</protein>
<reference evidence="2 3" key="1">
    <citation type="journal article" date="2021" name="Elife">
        <title>Chloroplast acquisition without the gene transfer in kleptoplastic sea slugs, Plakobranchus ocellatus.</title>
        <authorList>
            <person name="Maeda T."/>
            <person name="Takahashi S."/>
            <person name="Yoshida T."/>
            <person name="Shimamura S."/>
            <person name="Takaki Y."/>
            <person name="Nagai Y."/>
            <person name="Toyoda A."/>
            <person name="Suzuki Y."/>
            <person name="Arimoto A."/>
            <person name="Ishii H."/>
            <person name="Satoh N."/>
            <person name="Nishiyama T."/>
            <person name="Hasebe M."/>
            <person name="Maruyama T."/>
            <person name="Minagawa J."/>
            <person name="Obokata J."/>
            <person name="Shigenobu S."/>
        </authorList>
    </citation>
    <scope>NUCLEOTIDE SEQUENCE [LARGE SCALE GENOMIC DNA]</scope>
</reference>
<keyword evidence="3" id="KW-1185">Reference proteome</keyword>
<dbReference type="SUPFAM" id="SSF57414">
    <property type="entry name" value="Hairpin loop containing domain-like"/>
    <property type="match status" value="1"/>
</dbReference>
<gene>
    <name evidence="2" type="ORF">PoB_006972600</name>
</gene>
<evidence type="ECO:0008006" key="4">
    <source>
        <dbReference type="Google" id="ProtNLM"/>
    </source>
</evidence>
<dbReference type="AlphaFoldDB" id="A0AAV4DGC4"/>
<evidence type="ECO:0000313" key="3">
    <source>
        <dbReference type="Proteomes" id="UP000735302"/>
    </source>
</evidence>
<evidence type="ECO:0000313" key="2">
    <source>
        <dbReference type="EMBL" id="GFO43221.1"/>
    </source>
</evidence>
<organism evidence="2 3">
    <name type="scientific">Plakobranchus ocellatus</name>
    <dbReference type="NCBI Taxonomy" id="259542"/>
    <lineage>
        <taxon>Eukaryota</taxon>
        <taxon>Metazoa</taxon>
        <taxon>Spiralia</taxon>
        <taxon>Lophotrochozoa</taxon>
        <taxon>Mollusca</taxon>
        <taxon>Gastropoda</taxon>
        <taxon>Heterobranchia</taxon>
        <taxon>Euthyneura</taxon>
        <taxon>Panpulmonata</taxon>
        <taxon>Sacoglossa</taxon>
        <taxon>Placobranchoidea</taxon>
        <taxon>Plakobranchidae</taxon>
        <taxon>Plakobranchus</taxon>
    </lineage>
</organism>
<sequence length="110" mass="12020">MSFPDKVPDDDDDRQTEEGGATAFQEAQGSTYHSTAPTNVTSSHFVSRADSYLQCVLLCGRENLCRAAHFDLVKRNCEILGPGSFSVSDFQIESASTTFVRKSFGESDIS</sequence>
<name>A0AAV4DGC4_9GAST</name>